<comment type="subcellular location">
    <subcellularLocation>
        <location evidence="1">Periplasm</location>
    </subcellularLocation>
</comment>
<evidence type="ECO:0000256" key="3">
    <source>
        <dbReference type="ARBA" id="ARBA00022670"/>
    </source>
</evidence>
<dbReference type="Pfam" id="PF13365">
    <property type="entry name" value="Trypsin_2"/>
    <property type="match status" value="1"/>
</dbReference>
<evidence type="ECO:0000256" key="4">
    <source>
        <dbReference type="ARBA" id="ARBA00022729"/>
    </source>
</evidence>
<feature type="binding site" evidence="10">
    <location>
        <position position="135"/>
    </location>
    <ligand>
        <name>substrate</name>
    </ligand>
</feature>
<evidence type="ECO:0000256" key="10">
    <source>
        <dbReference type="PIRSR" id="PIRSR611782-2"/>
    </source>
</evidence>
<evidence type="ECO:0000256" key="11">
    <source>
        <dbReference type="SAM" id="MobiDB-lite"/>
    </source>
</evidence>
<dbReference type="SUPFAM" id="SSF50494">
    <property type="entry name" value="Trypsin-like serine proteases"/>
    <property type="match status" value="1"/>
</dbReference>
<dbReference type="InterPro" id="IPR011782">
    <property type="entry name" value="Pept_S1C_Do"/>
</dbReference>
<protein>
    <submittedName>
        <fullName evidence="13">Do family serine endopeptidase</fullName>
    </submittedName>
</protein>
<dbReference type="NCBIfam" id="TIGR02037">
    <property type="entry name" value="degP_htrA_DO"/>
    <property type="match status" value="1"/>
</dbReference>
<dbReference type="OrthoDB" id="9758917at2"/>
<name>A0A5B0DZK0_9HYPH</name>
<evidence type="ECO:0000313" key="13">
    <source>
        <dbReference type="EMBL" id="KAA0971265.1"/>
    </source>
</evidence>
<dbReference type="RefSeq" id="WP_149300574.1">
    <property type="nucleotide sequence ID" value="NZ_VTWH01000002.1"/>
</dbReference>
<dbReference type="SUPFAM" id="SSF50156">
    <property type="entry name" value="PDZ domain-like"/>
    <property type="match status" value="2"/>
</dbReference>
<dbReference type="InterPro" id="IPR001940">
    <property type="entry name" value="Peptidase_S1C"/>
</dbReference>
<dbReference type="InterPro" id="IPR001478">
    <property type="entry name" value="PDZ"/>
</dbReference>
<sequence length="462" mass="48453">MIGGAGLPASAQNAPVPVPSQRENVQVPQNNSEITLSFAPLVRNAAPAVVNVYAARQVAERSPFAGDPFFGQFFGNSLSGRSRMQSSLGSGVLVDSSGLVVTNNHVVDGADEVKIALSDGREFTSTILMKDARADLAVLRIDADEAFPTVPIADSDSIETGDLVLAIGNPFAIGQTVTSGIVSALARTHVGVADFGYFIQTDAAINPGNSGGALIDMQGRLIGINTAIFSRSGGSNGIGFAIPSNMVRVFVEAAKRGGRFERPYIGASFAQVTGDVAEALGMTRPSGALVQSVAAGAAADRAGLRPGDVVLQMDGFAIDSPDSLGYRLATAGIDRTSRMKILTQDEERDVAIQLVAAPELPPREEQFIEGNNPFSGVTVANISPRVADELELQTLTTGVVVTDVKSGSIASRLRLQVGDIILEVNGAQIEDTSEFVEIAQARARGWNYAIERDGKRLTQSIR</sequence>
<proteinExistence type="inferred from homology"/>
<evidence type="ECO:0000256" key="9">
    <source>
        <dbReference type="PIRSR" id="PIRSR611782-1"/>
    </source>
</evidence>
<keyword evidence="7" id="KW-0378">Hydrolase</keyword>
<feature type="binding site" evidence="10">
    <location>
        <begin position="208"/>
        <end position="210"/>
    </location>
    <ligand>
        <name>substrate</name>
    </ligand>
</feature>
<evidence type="ECO:0000256" key="8">
    <source>
        <dbReference type="ARBA" id="ARBA00022825"/>
    </source>
</evidence>
<dbReference type="Proteomes" id="UP000324738">
    <property type="component" value="Unassembled WGS sequence"/>
</dbReference>
<keyword evidence="5" id="KW-0677">Repeat</keyword>
<feature type="active site" description="Charge relay system" evidence="9">
    <location>
        <position position="210"/>
    </location>
</feature>
<dbReference type="PRINTS" id="PR00834">
    <property type="entry name" value="PROTEASES2C"/>
</dbReference>
<organism evidence="13 14">
    <name type="scientific">Aureimonas fodinaquatilis</name>
    <dbReference type="NCBI Taxonomy" id="2565783"/>
    <lineage>
        <taxon>Bacteria</taxon>
        <taxon>Pseudomonadati</taxon>
        <taxon>Pseudomonadota</taxon>
        <taxon>Alphaproteobacteria</taxon>
        <taxon>Hyphomicrobiales</taxon>
        <taxon>Aurantimonadaceae</taxon>
        <taxon>Aureimonas</taxon>
    </lineage>
</organism>
<evidence type="ECO:0000256" key="7">
    <source>
        <dbReference type="ARBA" id="ARBA00022801"/>
    </source>
</evidence>
<dbReference type="EMBL" id="VTWH01000002">
    <property type="protein sequence ID" value="KAA0971265.1"/>
    <property type="molecule type" value="Genomic_DNA"/>
</dbReference>
<comment type="similarity">
    <text evidence="2">Belongs to the peptidase S1C family.</text>
</comment>
<dbReference type="GO" id="GO:0042597">
    <property type="term" value="C:periplasmic space"/>
    <property type="evidence" value="ECO:0007669"/>
    <property type="project" value="UniProtKB-SubCell"/>
</dbReference>
<dbReference type="PANTHER" id="PTHR22939">
    <property type="entry name" value="SERINE PROTEASE FAMILY S1C HTRA-RELATED"/>
    <property type="match status" value="1"/>
</dbReference>
<feature type="region of interest" description="Disordered" evidence="11">
    <location>
        <begin position="1"/>
        <end position="24"/>
    </location>
</feature>
<evidence type="ECO:0000256" key="5">
    <source>
        <dbReference type="ARBA" id="ARBA00022737"/>
    </source>
</evidence>
<keyword evidence="4" id="KW-0732">Signal</keyword>
<feature type="binding site" evidence="10">
    <location>
        <position position="105"/>
    </location>
    <ligand>
        <name>substrate</name>
    </ligand>
</feature>
<dbReference type="Pfam" id="PF13180">
    <property type="entry name" value="PDZ_2"/>
    <property type="match status" value="1"/>
</dbReference>
<feature type="domain" description="PDZ" evidence="12">
    <location>
        <begin position="376"/>
        <end position="433"/>
    </location>
</feature>
<keyword evidence="14" id="KW-1185">Reference proteome</keyword>
<dbReference type="GO" id="GO:0006508">
    <property type="term" value="P:proteolysis"/>
    <property type="evidence" value="ECO:0007669"/>
    <property type="project" value="UniProtKB-KW"/>
</dbReference>
<reference evidence="13 14" key="1">
    <citation type="submission" date="2019-08" db="EMBL/GenBank/DDBJ databases">
        <title>Aureimonas fodiniaquatilis sp. nov., isolated from a coal mine wastewater.</title>
        <authorList>
            <person name="Kim W."/>
        </authorList>
    </citation>
    <scope>NUCLEOTIDE SEQUENCE [LARGE SCALE GENOMIC DNA]</scope>
    <source>
        <strain evidence="13 14">CAU 1482</strain>
    </source>
</reference>
<feature type="domain" description="PDZ" evidence="12">
    <location>
        <begin position="248"/>
        <end position="315"/>
    </location>
</feature>
<evidence type="ECO:0000313" key="14">
    <source>
        <dbReference type="Proteomes" id="UP000324738"/>
    </source>
</evidence>
<dbReference type="InterPro" id="IPR036034">
    <property type="entry name" value="PDZ_sf"/>
</dbReference>
<dbReference type="GO" id="GO:0004252">
    <property type="term" value="F:serine-type endopeptidase activity"/>
    <property type="evidence" value="ECO:0007669"/>
    <property type="project" value="InterPro"/>
</dbReference>
<evidence type="ECO:0000256" key="1">
    <source>
        <dbReference type="ARBA" id="ARBA00004418"/>
    </source>
</evidence>
<evidence type="ECO:0000256" key="2">
    <source>
        <dbReference type="ARBA" id="ARBA00010541"/>
    </source>
</evidence>
<keyword evidence="8" id="KW-0720">Serine protease</keyword>
<dbReference type="SMART" id="SM00228">
    <property type="entry name" value="PDZ"/>
    <property type="match status" value="2"/>
</dbReference>
<dbReference type="Gene3D" id="2.30.42.10">
    <property type="match status" value="2"/>
</dbReference>
<keyword evidence="3" id="KW-0645">Protease</keyword>
<dbReference type="Gene3D" id="2.40.10.120">
    <property type="match status" value="1"/>
</dbReference>
<dbReference type="Pfam" id="PF17820">
    <property type="entry name" value="PDZ_6"/>
    <property type="match status" value="1"/>
</dbReference>
<comment type="caution">
    <text evidence="13">The sequence shown here is derived from an EMBL/GenBank/DDBJ whole genome shotgun (WGS) entry which is preliminary data.</text>
</comment>
<keyword evidence="6" id="KW-0574">Periplasm</keyword>
<evidence type="ECO:0000259" key="12">
    <source>
        <dbReference type="PROSITE" id="PS50106"/>
    </source>
</evidence>
<dbReference type="InterPro" id="IPR009003">
    <property type="entry name" value="Peptidase_S1_PA"/>
</dbReference>
<dbReference type="AlphaFoldDB" id="A0A5B0DZK0"/>
<accession>A0A5B0DZK0</accession>
<dbReference type="PANTHER" id="PTHR22939:SF129">
    <property type="entry name" value="SERINE PROTEASE HTRA2, MITOCHONDRIAL"/>
    <property type="match status" value="1"/>
</dbReference>
<dbReference type="PROSITE" id="PS50106">
    <property type="entry name" value="PDZ"/>
    <property type="match status" value="2"/>
</dbReference>
<evidence type="ECO:0000256" key="6">
    <source>
        <dbReference type="ARBA" id="ARBA00022764"/>
    </source>
</evidence>
<feature type="active site" description="Charge relay system" evidence="9">
    <location>
        <position position="135"/>
    </location>
</feature>
<dbReference type="InterPro" id="IPR041489">
    <property type="entry name" value="PDZ_6"/>
</dbReference>
<feature type="active site" description="Charge relay system" evidence="9">
    <location>
        <position position="105"/>
    </location>
</feature>
<gene>
    <name evidence="13" type="ORF">FPY71_10325</name>
</gene>